<dbReference type="PANTHER" id="PTHR11851">
    <property type="entry name" value="METALLOPROTEASE"/>
    <property type="match status" value="1"/>
</dbReference>
<dbReference type="InterPro" id="IPR050361">
    <property type="entry name" value="MPP/UQCRC_Complex"/>
</dbReference>
<evidence type="ECO:0000256" key="1">
    <source>
        <dbReference type="ARBA" id="ARBA00007261"/>
    </source>
</evidence>
<dbReference type="GO" id="GO:0046872">
    <property type="term" value="F:metal ion binding"/>
    <property type="evidence" value="ECO:0007669"/>
    <property type="project" value="InterPro"/>
</dbReference>
<evidence type="ECO:0000259" key="3">
    <source>
        <dbReference type="Pfam" id="PF00675"/>
    </source>
</evidence>
<organism evidence="5 6">
    <name type="scientific">Candidatus Nitrosymbiomonas proteolyticus</name>
    <dbReference type="NCBI Taxonomy" id="2608984"/>
    <lineage>
        <taxon>Bacteria</taxon>
        <taxon>Bacillati</taxon>
        <taxon>Armatimonadota</taxon>
        <taxon>Armatimonadota incertae sedis</taxon>
        <taxon>Candidatus Nitrosymbiomonas</taxon>
    </lineage>
</organism>
<evidence type="ECO:0000313" key="6">
    <source>
        <dbReference type="Proteomes" id="UP000662873"/>
    </source>
</evidence>
<evidence type="ECO:0000256" key="2">
    <source>
        <dbReference type="RuleBase" id="RU004447"/>
    </source>
</evidence>
<dbReference type="Pfam" id="PF00675">
    <property type="entry name" value="Peptidase_M16"/>
    <property type="match status" value="1"/>
</dbReference>
<dbReference type="PANTHER" id="PTHR11851:SF49">
    <property type="entry name" value="MITOCHONDRIAL-PROCESSING PEPTIDASE SUBUNIT ALPHA"/>
    <property type="match status" value="1"/>
</dbReference>
<evidence type="ECO:0000313" key="5">
    <source>
        <dbReference type="EMBL" id="BBO24182.1"/>
    </source>
</evidence>
<dbReference type="EMBL" id="AP021858">
    <property type="protein sequence ID" value="BBO24182.1"/>
    <property type="molecule type" value="Genomic_DNA"/>
</dbReference>
<dbReference type="Proteomes" id="UP000662873">
    <property type="component" value="Chromosome"/>
</dbReference>
<dbReference type="KEGG" id="npy:NPRO_17770"/>
<dbReference type="AlphaFoldDB" id="A0A809RWD4"/>
<sequence>MSEFTKTVLPNGVRVLIEPVPYVQSVAIGLWCATGSRHELDDEAGITHLIEHMLFKGTEKRTAKEIAQDIEGLGGHLNAFTDKESTCYYCRMLAADAQVGLDVLTDMLLHSRIDPEELAREQGVVLEEIKRNEDEPSDHVHELHLQARWGQHPLGKPVIGTRESVSGFAREHLLRYMERQYRGANVLVSIAGNVEGAKAQEFVEQLLGDVPSGGEAVACERPYGSAVNTYVGRDVEQVHFCIGTDGASVHDDDVYVLSVLDSALGGSMSSRLFQEIREKRGLAYAIGSYSLAYSAGGAYTVYGGTSPEQWPLVQELVADEFARVSRSGLEDEELARTKRSFAGQLAISLEGMGARMMRNARNEIYFGRRVPVTETLAKIDAVTHERIVDLAERMFAEGKVSTTAIGPE</sequence>
<dbReference type="GO" id="GO:0004222">
    <property type="term" value="F:metalloendopeptidase activity"/>
    <property type="evidence" value="ECO:0007669"/>
    <property type="project" value="InterPro"/>
</dbReference>
<name>A0A809RWD4_9BACT</name>
<dbReference type="InterPro" id="IPR001431">
    <property type="entry name" value="Pept_M16_Zn_BS"/>
</dbReference>
<dbReference type="Gene3D" id="3.30.830.10">
    <property type="entry name" value="Metalloenzyme, LuxS/M16 peptidase-like"/>
    <property type="match status" value="2"/>
</dbReference>
<proteinExistence type="inferred from homology"/>
<dbReference type="GO" id="GO:0006508">
    <property type="term" value="P:proteolysis"/>
    <property type="evidence" value="ECO:0007669"/>
    <property type="project" value="InterPro"/>
</dbReference>
<gene>
    <name evidence="5" type="ORF">NPRO_17770</name>
</gene>
<dbReference type="Pfam" id="PF05193">
    <property type="entry name" value="Peptidase_M16_C"/>
    <property type="match status" value="1"/>
</dbReference>
<dbReference type="InterPro" id="IPR011249">
    <property type="entry name" value="Metalloenz_LuxS/M16"/>
</dbReference>
<dbReference type="PROSITE" id="PS00143">
    <property type="entry name" value="INSULINASE"/>
    <property type="match status" value="1"/>
</dbReference>
<dbReference type="SUPFAM" id="SSF63411">
    <property type="entry name" value="LuxS/MPP-like metallohydrolase"/>
    <property type="match status" value="2"/>
</dbReference>
<reference evidence="5" key="1">
    <citation type="journal article" name="DNA Res.">
        <title>The physiological potential of anammox bacteria as revealed by their core genome structure.</title>
        <authorList>
            <person name="Okubo T."/>
            <person name="Toyoda A."/>
            <person name="Fukuhara K."/>
            <person name="Uchiyama I."/>
            <person name="Harigaya Y."/>
            <person name="Kuroiwa M."/>
            <person name="Suzuki T."/>
            <person name="Murakami Y."/>
            <person name="Suwa Y."/>
            <person name="Takami H."/>
        </authorList>
    </citation>
    <scope>NUCLEOTIDE SEQUENCE</scope>
    <source>
        <strain evidence="5">317325-2</strain>
    </source>
</reference>
<comment type="similarity">
    <text evidence="1 2">Belongs to the peptidase M16 family.</text>
</comment>
<accession>A0A809RWD4</accession>
<protein>
    <submittedName>
        <fullName evidence="5">Peptidase M16</fullName>
    </submittedName>
</protein>
<dbReference type="InterPro" id="IPR011765">
    <property type="entry name" value="Pept_M16_N"/>
</dbReference>
<feature type="domain" description="Peptidase M16 C-terminal" evidence="4">
    <location>
        <begin position="169"/>
        <end position="340"/>
    </location>
</feature>
<evidence type="ECO:0000259" key="4">
    <source>
        <dbReference type="Pfam" id="PF05193"/>
    </source>
</evidence>
<dbReference type="InterPro" id="IPR007863">
    <property type="entry name" value="Peptidase_M16_C"/>
</dbReference>
<feature type="domain" description="Peptidase M16 N-terminal" evidence="3">
    <location>
        <begin position="14"/>
        <end position="161"/>
    </location>
</feature>